<name>A0ABY9IU41_9ACTN</name>
<protein>
    <recommendedName>
        <fullName evidence="3">DUF4230 domain-containing protein</fullName>
    </recommendedName>
</protein>
<evidence type="ECO:0000313" key="2">
    <source>
        <dbReference type="Proteomes" id="UP001235744"/>
    </source>
</evidence>
<gene>
    <name evidence="1" type="ORF">P8A19_27480</name>
</gene>
<sequence length="251" mass="26663">MISEPEMAGEFDAPYAREVLVHSGPQAAGDLPPRAKRPGGKWLWALGGAVVASAVWGAVLFSDGPRDGAPDMHGYQLGQDPCGAVGLKSIGAAISPREPAERFEAEMLRHAALDRAQCSIPLRSESGQKRPDKGWTVGYTVRVEIALHKKTDPGAEFEAERNATDLGVEPGTAVEAVPELGDKAYLLSPESGELELRVLEGGAVLSLRLSPYTAFEGDGQLPDDAAELPDLAPHKAAMISDMRDLMTDLKS</sequence>
<dbReference type="EMBL" id="CP120988">
    <property type="protein sequence ID" value="WLQ58940.1"/>
    <property type="molecule type" value="Genomic_DNA"/>
</dbReference>
<keyword evidence="2" id="KW-1185">Reference proteome</keyword>
<evidence type="ECO:0008006" key="3">
    <source>
        <dbReference type="Google" id="ProtNLM"/>
    </source>
</evidence>
<accession>A0ABY9IU41</accession>
<organism evidence="1 2">
    <name type="scientific">Streptomyces poriferorum</name>
    <dbReference type="NCBI Taxonomy" id="2798799"/>
    <lineage>
        <taxon>Bacteria</taxon>
        <taxon>Bacillati</taxon>
        <taxon>Actinomycetota</taxon>
        <taxon>Actinomycetes</taxon>
        <taxon>Kitasatosporales</taxon>
        <taxon>Streptomycetaceae</taxon>
        <taxon>Streptomyces</taxon>
    </lineage>
</organism>
<evidence type="ECO:0000313" key="1">
    <source>
        <dbReference type="EMBL" id="WLQ58940.1"/>
    </source>
</evidence>
<reference evidence="1 2" key="1">
    <citation type="submission" date="2023-03" db="EMBL/GenBank/DDBJ databases">
        <title>Isolation and description of six Streptomyces strains from soil environments, able to metabolize different microbial glucans.</title>
        <authorList>
            <person name="Widen T."/>
            <person name="Larsbrink J."/>
        </authorList>
    </citation>
    <scope>NUCLEOTIDE SEQUENCE [LARGE SCALE GENOMIC DNA]</scope>
    <source>
        <strain evidence="1 2">Alt2</strain>
    </source>
</reference>
<dbReference type="Proteomes" id="UP001235744">
    <property type="component" value="Chromosome"/>
</dbReference>
<dbReference type="RefSeq" id="WP_306070114.1">
    <property type="nucleotide sequence ID" value="NZ_CP120988.1"/>
</dbReference>
<proteinExistence type="predicted"/>